<reference evidence="2" key="1">
    <citation type="submission" date="2020-03" db="EMBL/GenBank/DDBJ databases">
        <authorList>
            <person name="Weist P."/>
        </authorList>
    </citation>
    <scope>NUCLEOTIDE SEQUENCE</scope>
</reference>
<gene>
    <name evidence="2" type="ORF">PLEPLA_LOCUS36026</name>
</gene>
<dbReference type="AlphaFoldDB" id="A0A9N7Z200"/>
<comment type="caution">
    <text evidence="2">The sequence shown here is derived from an EMBL/GenBank/DDBJ whole genome shotgun (WGS) entry which is preliminary data.</text>
</comment>
<feature type="non-terminal residue" evidence="2">
    <location>
        <position position="149"/>
    </location>
</feature>
<name>A0A9N7Z200_PLEPL</name>
<feature type="region of interest" description="Disordered" evidence="1">
    <location>
        <begin position="1"/>
        <end position="60"/>
    </location>
</feature>
<keyword evidence="3" id="KW-1185">Reference proteome</keyword>
<dbReference type="Proteomes" id="UP001153269">
    <property type="component" value="Unassembled WGS sequence"/>
</dbReference>
<organism evidence="2 3">
    <name type="scientific">Pleuronectes platessa</name>
    <name type="common">European plaice</name>
    <dbReference type="NCBI Taxonomy" id="8262"/>
    <lineage>
        <taxon>Eukaryota</taxon>
        <taxon>Metazoa</taxon>
        <taxon>Chordata</taxon>
        <taxon>Craniata</taxon>
        <taxon>Vertebrata</taxon>
        <taxon>Euteleostomi</taxon>
        <taxon>Actinopterygii</taxon>
        <taxon>Neopterygii</taxon>
        <taxon>Teleostei</taxon>
        <taxon>Neoteleostei</taxon>
        <taxon>Acanthomorphata</taxon>
        <taxon>Carangaria</taxon>
        <taxon>Pleuronectiformes</taxon>
        <taxon>Pleuronectoidei</taxon>
        <taxon>Pleuronectidae</taxon>
        <taxon>Pleuronectes</taxon>
    </lineage>
</organism>
<feature type="compositionally biased region" description="Basic and acidic residues" evidence="1">
    <location>
        <begin position="109"/>
        <end position="149"/>
    </location>
</feature>
<protein>
    <submittedName>
        <fullName evidence="2">Uncharacterized protein</fullName>
    </submittedName>
</protein>
<accession>A0A9N7Z200</accession>
<proteinExistence type="predicted"/>
<evidence type="ECO:0000256" key="1">
    <source>
        <dbReference type="SAM" id="MobiDB-lite"/>
    </source>
</evidence>
<dbReference type="EMBL" id="CADEAL010003975">
    <property type="protein sequence ID" value="CAB1448372.1"/>
    <property type="molecule type" value="Genomic_DNA"/>
</dbReference>
<feature type="region of interest" description="Disordered" evidence="1">
    <location>
        <begin position="103"/>
        <end position="149"/>
    </location>
</feature>
<sequence length="149" mass="16494">MKVRDRGPRFAAAVQHNPASSKVSSDSSGNKHTYAPEVEQPGRRAAKTMELRHPSIRKPRFNHIGVSHAASTLAEVERVCNHTALHHPPSSVCVGIRQSVCVRGKRLNKREERDQQTANTRERESERDKKGGGERDGDGGRERGGDRVS</sequence>
<evidence type="ECO:0000313" key="3">
    <source>
        <dbReference type="Proteomes" id="UP001153269"/>
    </source>
</evidence>
<evidence type="ECO:0000313" key="2">
    <source>
        <dbReference type="EMBL" id="CAB1448372.1"/>
    </source>
</evidence>